<sequence>MNAQRPPKPLTRPATPKDVTATWLTKALQSSGVIPPDVEVASLRHEPLGGGTGVFGVLARLVVDYTETTTTAPTRMVLKIPTAAPENKNVALALGIYVRETYFFNELAARTPVPSVRCLYADMDIAAGEFVLIIDEVAHLTVGDQLNGATVPQLERTLKEIAKWHAAWWEHSDLDTFDWLPTNDSPIQLAVVPGIMRGAMPVIEADWIPRLGEEAVALGRDVADKFEEIMARSSAAARTLCHGDVRLENVFFNADASDIMFIDFQMLVKGTPAQDVQYLFGSSMDPEVWDKEGMRLLELYHNELVAQGVTNYSWDTFWSEFQLQCLWAMVAPASTVGGFDMGDDKGKQLAERWMTRGWYLPIAANARQAL</sequence>
<evidence type="ECO:0000259" key="1">
    <source>
        <dbReference type="SMART" id="SM00587"/>
    </source>
</evidence>
<dbReference type="EMBL" id="CAFBQU010000033">
    <property type="protein sequence ID" value="CAB5066511.1"/>
    <property type="molecule type" value="Genomic_DNA"/>
</dbReference>
<dbReference type="SUPFAM" id="SSF56112">
    <property type="entry name" value="Protein kinase-like (PK-like)"/>
    <property type="match status" value="1"/>
</dbReference>
<dbReference type="SMART" id="SM00587">
    <property type="entry name" value="CHK"/>
    <property type="match status" value="1"/>
</dbReference>
<dbReference type="EMBL" id="CAFBPN010000015">
    <property type="protein sequence ID" value="CAB5014370.1"/>
    <property type="molecule type" value="Genomic_DNA"/>
</dbReference>
<organism evidence="2">
    <name type="scientific">freshwater metagenome</name>
    <dbReference type="NCBI Taxonomy" id="449393"/>
    <lineage>
        <taxon>unclassified sequences</taxon>
        <taxon>metagenomes</taxon>
        <taxon>ecological metagenomes</taxon>
    </lineage>
</organism>
<feature type="domain" description="CHK kinase-like" evidence="1">
    <location>
        <begin position="132"/>
        <end position="310"/>
    </location>
</feature>
<gene>
    <name evidence="2" type="ORF">UFOPK4098_00480</name>
    <name evidence="3" type="ORF">UFOPK4347_01207</name>
</gene>
<dbReference type="PANTHER" id="PTHR11012">
    <property type="entry name" value="PROTEIN KINASE-LIKE DOMAIN-CONTAINING"/>
    <property type="match status" value="1"/>
</dbReference>
<evidence type="ECO:0000313" key="3">
    <source>
        <dbReference type="EMBL" id="CAB5066511.1"/>
    </source>
</evidence>
<dbReference type="InterPro" id="IPR011009">
    <property type="entry name" value="Kinase-like_dom_sf"/>
</dbReference>
<dbReference type="InterPro" id="IPR015897">
    <property type="entry name" value="CHK_kinase-like"/>
</dbReference>
<proteinExistence type="predicted"/>
<dbReference type="Gene3D" id="3.90.1200.10">
    <property type="match status" value="1"/>
</dbReference>
<dbReference type="InterPro" id="IPR004119">
    <property type="entry name" value="EcKL"/>
</dbReference>
<accession>A0A6J7Q9C5</accession>
<dbReference type="Pfam" id="PF02958">
    <property type="entry name" value="EcKL"/>
    <property type="match status" value="1"/>
</dbReference>
<dbReference type="PANTHER" id="PTHR11012:SF30">
    <property type="entry name" value="PROTEIN KINASE-LIKE DOMAIN-CONTAINING"/>
    <property type="match status" value="1"/>
</dbReference>
<evidence type="ECO:0000313" key="2">
    <source>
        <dbReference type="EMBL" id="CAB5014370.1"/>
    </source>
</evidence>
<dbReference type="AlphaFoldDB" id="A0A6J7Q9C5"/>
<reference evidence="2" key="1">
    <citation type="submission" date="2020-05" db="EMBL/GenBank/DDBJ databases">
        <authorList>
            <person name="Chiriac C."/>
            <person name="Salcher M."/>
            <person name="Ghai R."/>
            <person name="Kavagutti S V."/>
        </authorList>
    </citation>
    <scope>NUCLEOTIDE SEQUENCE</scope>
</reference>
<name>A0A6J7Q9C5_9ZZZZ</name>
<protein>
    <submittedName>
        <fullName evidence="2">Unannotated protein</fullName>
    </submittedName>
</protein>